<protein>
    <submittedName>
        <fullName evidence="6">AcrR family transcriptional regulator</fullName>
    </submittedName>
</protein>
<dbReference type="InterPro" id="IPR050109">
    <property type="entry name" value="HTH-type_TetR-like_transc_reg"/>
</dbReference>
<evidence type="ECO:0000256" key="3">
    <source>
        <dbReference type="ARBA" id="ARBA00023163"/>
    </source>
</evidence>
<keyword evidence="3" id="KW-0804">Transcription</keyword>
<evidence type="ECO:0000259" key="5">
    <source>
        <dbReference type="PROSITE" id="PS50977"/>
    </source>
</evidence>
<dbReference type="PANTHER" id="PTHR30055">
    <property type="entry name" value="HTH-TYPE TRANSCRIPTIONAL REGULATOR RUTR"/>
    <property type="match status" value="1"/>
</dbReference>
<accession>A0A927MW10</accession>
<dbReference type="Gene3D" id="1.10.357.10">
    <property type="entry name" value="Tetracycline Repressor, domain 2"/>
    <property type="match status" value="1"/>
</dbReference>
<evidence type="ECO:0000256" key="1">
    <source>
        <dbReference type="ARBA" id="ARBA00023015"/>
    </source>
</evidence>
<dbReference type="PANTHER" id="PTHR30055:SF234">
    <property type="entry name" value="HTH-TYPE TRANSCRIPTIONAL REGULATOR BETI"/>
    <property type="match status" value="1"/>
</dbReference>
<dbReference type="GO" id="GO:0003700">
    <property type="term" value="F:DNA-binding transcription factor activity"/>
    <property type="evidence" value="ECO:0007669"/>
    <property type="project" value="TreeGrafter"/>
</dbReference>
<evidence type="ECO:0000256" key="4">
    <source>
        <dbReference type="PROSITE-ProRule" id="PRU00335"/>
    </source>
</evidence>
<dbReference type="PRINTS" id="PR00455">
    <property type="entry name" value="HTHTETR"/>
</dbReference>
<dbReference type="GO" id="GO:0000976">
    <property type="term" value="F:transcription cis-regulatory region binding"/>
    <property type="evidence" value="ECO:0007669"/>
    <property type="project" value="TreeGrafter"/>
</dbReference>
<evidence type="ECO:0000313" key="6">
    <source>
        <dbReference type="EMBL" id="MBE1607312.1"/>
    </source>
</evidence>
<name>A0A927MW10_9ACTN</name>
<dbReference type="InterPro" id="IPR001647">
    <property type="entry name" value="HTH_TetR"/>
</dbReference>
<keyword evidence="1" id="KW-0805">Transcription regulation</keyword>
<reference evidence="6" key="1">
    <citation type="submission" date="2020-10" db="EMBL/GenBank/DDBJ databases">
        <title>Sequencing the genomes of 1000 actinobacteria strains.</title>
        <authorList>
            <person name="Klenk H.-P."/>
        </authorList>
    </citation>
    <scope>NUCLEOTIDE SEQUENCE</scope>
    <source>
        <strain evidence="6">DSM 45354</strain>
    </source>
</reference>
<keyword evidence="7" id="KW-1185">Reference proteome</keyword>
<dbReference type="SUPFAM" id="SSF46689">
    <property type="entry name" value="Homeodomain-like"/>
    <property type="match status" value="1"/>
</dbReference>
<feature type="domain" description="HTH tetR-type" evidence="5">
    <location>
        <begin position="11"/>
        <end position="71"/>
    </location>
</feature>
<evidence type="ECO:0000313" key="7">
    <source>
        <dbReference type="Proteomes" id="UP000638648"/>
    </source>
</evidence>
<dbReference type="AlphaFoldDB" id="A0A927MW10"/>
<feature type="DNA-binding region" description="H-T-H motif" evidence="4">
    <location>
        <begin position="34"/>
        <end position="53"/>
    </location>
</feature>
<gene>
    <name evidence="6" type="ORF">HEB94_004160</name>
</gene>
<dbReference type="Gene3D" id="1.10.10.60">
    <property type="entry name" value="Homeodomain-like"/>
    <property type="match status" value="1"/>
</dbReference>
<sequence>MGSTLRERKKQQTRQEISDVATRLFIERGFDAVTIAQIAAAADVAKMTVTNHFPRKEDLVLDLHEAMVRWPAETVANRAAGQSALGALREAHFAALERRDALLGFSGPSFAGLVLGSPTLVARLREIDEQREQTLAEVLAGEGTFAGQPGGDPPPLLVAAQLNATHRVLFQEVLRRTAEGESDDQIAGGLEPLARQAFDLLEPALGWHAVRQ</sequence>
<dbReference type="Pfam" id="PF00440">
    <property type="entry name" value="TetR_N"/>
    <property type="match status" value="1"/>
</dbReference>
<keyword evidence="2 4" id="KW-0238">DNA-binding</keyword>
<dbReference type="RefSeq" id="WP_192751280.1">
    <property type="nucleotide sequence ID" value="NZ_BAABJL010000202.1"/>
</dbReference>
<dbReference type="Proteomes" id="UP000638648">
    <property type="component" value="Unassembled WGS sequence"/>
</dbReference>
<dbReference type="EMBL" id="JADBEM010000001">
    <property type="protein sequence ID" value="MBE1607312.1"/>
    <property type="molecule type" value="Genomic_DNA"/>
</dbReference>
<comment type="caution">
    <text evidence="6">The sequence shown here is derived from an EMBL/GenBank/DDBJ whole genome shotgun (WGS) entry which is preliminary data.</text>
</comment>
<dbReference type="PROSITE" id="PS50977">
    <property type="entry name" value="HTH_TETR_2"/>
    <property type="match status" value="1"/>
</dbReference>
<evidence type="ECO:0000256" key="2">
    <source>
        <dbReference type="ARBA" id="ARBA00023125"/>
    </source>
</evidence>
<organism evidence="6 7">
    <name type="scientific">Actinopolymorpha pittospori</name>
    <dbReference type="NCBI Taxonomy" id="648752"/>
    <lineage>
        <taxon>Bacteria</taxon>
        <taxon>Bacillati</taxon>
        <taxon>Actinomycetota</taxon>
        <taxon>Actinomycetes</taxon>
        <taxon>Propionibacteriales</taxon>
        <taxon>Actinopolymorphaceae</taxon>
        <taxon>Actinopolymorpha</taxon>
    </lineage>
</organism>
<dbReference type="InterPro" id="IPR009057">
    <property type="entry name" value="Homeodomain-like_sf"/>
</dbReference>
<proteinExistence type="predicted"/>